<sequence length="1506" mass="172490">MSERDVPSVPVTTLAGLTSLSDLLSELPVSESFGNTTSSLNRTLLFHTLVASESKNLLSVRDDNLTRQLVQAIEKTDPKNIELKPQYEIQQNEVNGGTYPELLQGIYKFRPNVFINDKHLTLKGENNLDIKQNTNWLSLENEPANRSVIDITQTMRNDKTSIEHETKLSDESTERHSKSLTSLRTLQENDVHNKLLYDSKVNQSTIVKIQDCSTSIITSVCNSTTMNNNTSSTNKQDEVIKDNLSNPDKTNLTSTVVQADFKNVLNMQRQLSNAIQPKNISESCSPKSSFLSLAVTAKQIAKESTITIKSSHGCNKSRLLVRINRIKAEDVRLMQQSIKEFIKKSPELAKKMCLLKSDISDVVKSEAEDIHLELKDLEQQMEKEITKVNVSEEIKSAVLDDTFNIMKAHEKVAQKRKHPTAVEDIPPELIFTKPKVRRVERNMSAHIPKCSKDDVLRSQTYQQFMRNMEQIIELLDDTESPNFESDDVDENIECISAKMLNTMSNDVAKLKAKNVLDLIPKNKLTLLINYAMRNVYLAKNYSAGPDDEDEIFDDEVMEKILNAIEACLLICNIYSTVNDLKFLQEDNISLIIKFIQFQLRETIFPSYDSVYTVKSMKKNDNRKKTKTHQNHNRNLHLLYSKVVELMKVFVMLFDKCIFVDTIVLPLSTLAIEPFFVDNIDTLQFVCLELVTTIFRKEHYDKIRSSILGDILSSIDRLPSSKRNLRPFKLTNNGGNIQMVTALVLQLIQCATILPDSLCSNDNLKSINYEQNDVSKPKQPNVDVIVLKKYDVAISIGGNFLTTFLNKCKSRSNETDFRPLFENFIHDLLSTVNKPEWPASELLLSLLGTMLVRYVSDKTIEQSIRLVSLDYLGIVASRLRKDTVESRCKVNIIDSMIKSIKIEQEREGDLPTNKIKLDPEEERTEFLQKILLDFLAVNAQEENLIWDYARHFYLAQWYRDIIYQRRRVADGDKRYASRKKSNIRQKHRKGGSSESSESESCNESGDDNIADNTNNRNSGIIDQELNLEIFNILEERKHYLINNIKPYSASSDINHTSQHIKTYIDYNNAHLIAQYLATKRPFSQSFDGYLKKIILVVNEPSIAVRTRAMKCLANIVEVDPFVLKRKDMQMGVNQKFLDAAISVREAAVDLVGKFVLSNEELIDQYYDMLSTRILDTGVSVRKRVIKILRDICIEYPDFKKIPEICVKMIRRVNDEEGIQKLVTEVFMKMWFTPCSKNDKHGILRKINQIIDVVNTAHDTGTSWLEGLLNSIFQPKENMLKLDGNNQDLVKKNTEPPQEIVLACQQLADGLVERLIELEDTDNERMLGCITTLHLLAKVRPQLLVRHAITIEPYLNIKCHPSTAPKFICAVAEILEKVVPLVNNASESFLASLEEHLMLLVVSLNQAVVSSCVSCLGAVVNKITKNYKLIRDCFHKFYRILDYSRNQVSQNNQSVESIYTPMFRRSLFTIGILMRYFDFKAPYVIVFRFCTQNILKYRKLFNQSINNF</sequence>
<dbReference type="SUPFAM" id="SSF48371">
    <property type="entry name" value="ARM repeat"/>
    <property type="match status" value="1"/>
</dbReference>
<feature type="region of interest" description="Disordered" evidence="2">
    <location>
        <begin position="973"/>
        <end position="1014"/>
    </location>
</feature>
<dbReference type="GO" id="GO:0061775">
    <property type="term" value="F:cohesin loader activity"/>
    <property type="evidence" value="ECO:0007669"/>
    <property type="project" value="InterPro"/>
</dbReference>
<evidence type="ECO:0000313" key="4">
    <source>
        <dbReference type="Proteomes" id="UP000037069"/>
    </source>
</evidence>
<evidence type="ECO:0000256" key="2">
    <source>
        <dbReference type="SAM" id="MobiDB-lite"/>
    </source>
</evidence>
<dbReference type="GO" id="GO:0090694">
    <property type="term" value="C:Scc2-Scc4 cohesin loading complex"/>
    <property type="evidence" value="ECO:0007669"/>
    <property type="project" value="TreeGrafter"/>
</dbReference>
<accession>A0A0L0CGD9</accession>
<dbReference type="GO" id="GO:0071169">
    <property type="term" value="P:establishment of protein localization to chromatin"/>
    <property type="evidence" value="ECO:0007669"/>
    <property type="project" value="TreeGrafter"/>
</dbReference>
<comment type="caution">
    <text evidence="3">The sequence shown here is derived from an EMBL/GenBank/DDBJ whole genome shotgun (WGS) entry which is preliminary data.</text>
</comment>
<feature type="compositionally biased region" description="Basic residues" evidence="2">
    <location>
        <begin position="975"/>
        <end position="989"/>
    </location>
</feature>
<protein>
    <submittedName>
        <fullName evidence="3">Nipped-B protein</fullName>
    </submittedName>
</protein>
<dbReference type="GO" id="GO:1990414">
    <property type="term" value="P:replication-born double-strand break repair via sister chromatid exchange"/>
    <property type="evidence" value="ECO:0007669"/>
    <property type="project" value="TreeGrafter"/>
</dbReference>
<reference evidence="3 4" key="1">
    <citation type="journal article" date="2015" name="Nat. Commun.">
        <title>Lucilia cuprina genome unlocks parasitic fly biology to underpin future interventions.</title>
        <authorList>
            <person name="Anstead C.A."/>
            <person name="Korhonen P.K."/>
            <person name="Young N.D."/>
            <person name="Hall R.S."/>
            <person name="Jex A.R."/>
            <person name="Murali S.C."/>
            <person name="Hughes D.S."/>
            <person name="Lee S.F."/>
            <person name="Perry T."/>
            <person name="Stroehlein A.J."/>
            <person name="Ansell B.R."/>
            <person name="Breugelmans B."/>
            <person name="Hofmann A."/>
            <person name="Qu J."/>
            <person name="Dugan S."/>
            <person name="Lee S.L."/>
            <person name="Chao H."/>
            <person name="Dinh H."/>
            <person name="Han Y."/>
            <person name="Doddapaneni H.V."/>
            <person name="Worley K.C."/>
            <person name="Muzny D.M."/>
            <person name="Ioannidis P."/>
            <person name="Waterhouse R.M."/>
            <person name="Zdobnov E.M."/>
            <person name="James P.J."/>
            <person name="Bagnall N.H."/>
            <person name="Kotze A.C."/>
            <person name="Gibbs R.A."/>
            <person name="Richards S."/>
            <person name="Batterham P."/>
            <person name="Gasser R.B."/>
        </authorList>
    </citation>
    <scope>NUCLEOTIDE SEQUENCE [LARGE SCALE GENOMIC DNA]</scope>
    <source>
        <strain evidence="3 4">LS</strain>
        <tissue evidence="3">Full body</tissue>
    </source>
</reference>
<dbReference type="InterPro" id="IPR016024">
    <property type="entry name" value="ARM-type_fold"/>
</dbReference>
<proteinExistence type="predicted"/>
<dbReference type="PANTHER" id="PTHR21704">
    <property type="entry name" value="NIPPED-B-LIKE PROTEIN DELANGIN SCC2-RELATED"/>
    <property type="match status" value="1"/>
</dbReference>
<feature type="coiled-coil region" evidence="1">
    <location>
        <begin position="360"/>
        <end position="394"/>
    </location>
</feature>
<feature type="region of interest" description="Disordered" evidence="2">
    <location>
        <begin position="156"/>
        <end position="176"/>
    </location>
</feature>
<dbReference type="OMA" id="WRELAMD"/>
<keyword evidence="4" id="KW-1185">Reference proteome</keyword>
<dbReference type="InterPro" id="IPR026003">
    <property type="entry name" value="Cohesin_HEAT"/>
</dbReference>
<dbReference type="GO" id="GO:0034087">
    <property type="term" value="P:establishment of mitotic sister chromatid cohesion"/>
    <property type="evidence" value="ECO:0007669"/>
    <property type="project" value="TreeGrafter"/>
</dbReference>
<evidence type="ECO:0000313" key="3">
    <source>
        <dbReference type="EMBL" id="KNC31458.1"/>
    </source>
</evidence>
<dbReference type="OrthoDB" id="418242at2759"/>
<dbReference type="GO" id="GO:0003682">
    <property type="term" value="F:chromatin binding"/>
    <property type="evidence" value="ECO:0007669"/>
    <property type="project" value="TreeGrafter"/>
</dbReference>
<dbReference type="STRING" id="7375.A0A0L0CGD9"/>
<gene>
    <name evidence="3" type="ORF">FF38_04037</name>
</gene>
<name>A0A0L0CGD9_LUCCU</name>
<dbReference type="GO" id="GO:0140588">
    <property type="term" value="P:chromatin looping"/>
    <property type="evidence" value="ECO:0007669"/>
    <property type="project" value="InterPro"/>
</dbReference>
<dbReference type="GO" id="GO:0010468">
    <property type="term" value="P:regulation of gene expression"/>
    <property type="evidence" value="ECO:0007669"/>
    <property type="project" value="InterPro"/>
</dbReference>
<feature type="compositionally biased region" description="Low complexity" evidence="2">
    <location>
        <begin position="991"/>
        <end position="1002"/>
    </location>
</feature>
<dbReference type="InterPro" id="IPR033031">
    <property type="entry name" value="Scc2/Nipped-B"/>
</dbReference>
<dbReference type="CDD" id="cd23958">
    <property type="entry name" value="SCC2"/>
    <property type="match status" value="1"/>
</dbReference>
<dbReference type="PANTHER" id="PTHR21704:SF18">
    <property type="entry name" value="NIPPED-B-LIKE PROTEIN"/>
    <property type="match status" value="1"/>
</dbReference>
<dbReference type="Pfam" id="PF12765">
    <property type="entry name" value="Cohesin_HEAT"/>
    <property type="match status" value="1"/>
</dbReference>
<organism evidence="3 4">
    <name type="scientific">Lucilia cuprina</name>
    <name type="common">Green bottle fly</name>
    <name type="synonym">Australian sheep blowfly</name>
    <dbReference type="NCBI Taxonomy" id="7375"/>
    <lineage>
        <taxon>Eukaryota</taxon>
        <taxon>Metazoa</taxon>
        <taxon>Ecdysozoa</taxon>
        <taxon>Arthropoda</taxon>
        <taxon>Hexapoda</taxon>
        <taxon>Insecta</taxon>
        <taxon>Pterygota</taxon>
        <taxon>Neoptera</taxon>
        <taxon>Endopterygota</taxon>
        <taxon>Diptera</taxon>
        <taxon>Brachycera</taxon>
        <taxon>Muscomorpha</taxon>
        <taxon>Oestroidea</taxon>
        <taxon>Calliphoridae</taxon>
        <taxon>Luciliinae</taxon>
        <taxon>Lucilia</taxon>
    </lineage>
</organism>
<evidence type="ECO:0000256" key="1">
    <source>
        <dbReference type="SAM" id="Coils"/>
    </source>
</evidence>
<keyword evidence="1" id="KW-0175">Coiled coil</keyword>
<dbReference type="EMBL" id="JRES01000416">
    <property type="protein sequence ID" value="KNC31458.1"/>
    <property type="molecule type" value="Genomic_DNA"/>
</dbReference>
<dbReference type="Proteomes" id="UP000037069">
    <property type="component" value="Unassembled WGS sequence"/>
</dbReference>